<sequence length="582" mass="66885">MEVDASPQVTPDLTPSEKTNGLVGTHSSTNMLHVPVKEEVLQDSSYNIPPGNTYAFDGTPSMFNMPNQPEELPLDFSLSHKNIQSRGNFYSDDVISLCKSSYLKEDVPKGSQDNIPSEEYDSSQFVPNTQELQDSRSNDTPSKEWDGSHGTLAVSNTLRIPEEVPRGSPDSNLTEETNGFDGTLSMSSTIHQTKEVEHQSIGNLSELDIERSNVSSVDETEEARKHKCNLCDRRYKLKRDLVRHMKVHSEDNPFVCNICGLVYMYKSVLIQHIAKHSAEKKHKCTLCEERFFNDGDLQTHVQKKHPEVRPFQCDICKKYFKTKQNLKKHIKAHFEEKKYHCDVCGKKFRTTTNLKFHLRVHFKEVLRSNPLPPGEERNECEKILQDSLGLPLFPEKRFKCDMCGNAFTSRFNLKSHKMTHSGDFPYQCEICGKKFGHNSFLKRHLRIHTGDKPYKCNLCDRAYNCSNDLKSHSVVHTGEQPFKCDICQKTFSFKSSLKAHLKIHSGERNYKCDICSREFMCSYSMVLHKRTHSGERSYKCDTCDKAFFNTSNLNHHRRRVHGKKARSAKNNEERETSLPVDI</sequence>
<evidence type="ECO:0000256" key="8">
    <source>
        <dbReference type="ARBA" id="ARBA00068876"/>
    </source>
</evidence>
<evidence type="ECO:0000256" key="7">
    <source>
        <dbReference type="ARBA" id="ARBA00023242"/>
    </source>
</evidence>
<dbReference type="GO" id="GO:0000122">
    <property type="term" value="P:negative regulation of transcription by RNA polymerase II"/>
    <property type="evidence" value="ECO:0007669"/>
    <property type="project" value="UniProtKB-ARBA"/>
</dbReference>
<dbReference type="GO" id="GO:0008270">
    <property type="term" value="F:zinc ion binding"/>
    <property type="evidence" value="ECO:0007669"/>
    <property type="project" value="UniProtKB-KW"/>
</dbReference>
<feature type="compositionally biased region" description="Basic and acidic residues" evidence="10">
    <location>
        <begin position="133"/>
        <end position="147"/>
    </location>
</feature>
<name>A0AA88Y6Q0_PINIB</name>
<accession>A0AA88Y6Q0</accession>
<reference evidence="12" key="1">
    <citation type="submission" date="2019-08" db="EMBL/GenBank/DDBJ databases">
        <title>The improved chromosome-level genome for the pearl oyster Pinctada fucata martensii using PacBio sequencing and Hi-C.</title>
        <authorList>
            <person name="Zheng Z."/>
        </authorList>
    </citation>
    <scope>NUCLEOTIDE SEQUENCE</scope>
    <source>
        <strain evidence="12">ZZ-2019</strain>
        <tissue evidence="12">Adductor muscle</tissue>
    </source>
</reference>
<protein>
    <recommendedName>
        <fullName evidence="8">Zinc finger protein 865</fullName>
    </recommendedName>
</protein>
<feature type="domain" description="C2H2-type" evidence="11">
    <location>
        <begin position="254"/>
        <end position="281"/>
    </location>
</feature>
<dbReference type="Pfam" id="PF13912">
    <property type="entry name" value="zf-C2H2_6"/>
    <property type="match status" value="1"/>
</dbReference>
<feature type="region of interest" description="Disordered" evidence="10">
    <location>
        <begin position="1"/>
        <end position="21"/>
    </location>
</feature>
<dbReference type="Gene3D" id="3.30.160.60">
    <property type="entry name" value="Classic Zinc Finger"/>
    <property type="match status" value="10"/>
</dbReference>
<dbReference type="Pfam" id="PF00096">
    <property type="entry name" value="zf-C2H2"/>
    <property type="match status" value="7"/>
</dbReference>
<feature type="domain" description="C2H2-type" evidence="11">
    <location>
        <begin position="339"/>
        <end position="366"/>
    </location>
</feature>
<dbReference type="AlphaFoldDB" id="A0AA88Y6Q0"/>
<dbReference type="EMBL" id="VSWD01000006">
    <property type="protein sequence ID" value="KAK3099473.1"/>
    <property type="molecule type" value="Genomic_DNA"/>
</dbReference>
<comment type="caution">
    <text evidence="12">The sequence shown here is derived from an EMBL/GenBank/DDBJ whole genome shotgun (WGS) entry which is preliminary data.</text>
</comment>
<keyword evidence="7" id="KW-0539">Nucleus</keyword>
<evidence type="ECO:0000256" key="9">
    <source>
        <dbReference type="PROSITE-ProRule" id="PRU00042"/>
    </source>
</evidence>
<dbReference type="Proteomes" id="UP001186944">
    <property type="component" value="Unassembled WGS sequence"/>
</dbReference>
<evidence type="ECO:0000256" key="6">
    <source>
        <dbReference type="ARBA" id="ARBA00023125"/>
    </source>
</evidence>
<feature type="region of interest" description="Disordered" evidence="10">
    <location>
        <begin position="557"/>
        <end position="582"/>
    </location>
</feature>
<feature type="domain" description="C2H2-type" evidence="11">
    <location>
        <begin position="226"/>
        <end position="253"/>
    </location>
</feature>
<keyword evidence="4 9" id="KW-0863">Zinc-finger</keyword>
<gene>
    <name evidence="12" type="ORF">FSP39_004994</name>
</gene>
<dbReference type="PANTHER" id="PTHR24393">
    <property type="entry name" value="ZINC FINGER PROTEIN"/>
    <property type="match status" value="1"/>
</dbReference>
<dbReference type="GO" id="GO:0001228">
    <property type="term" value="F:DNA-binding transcription activator activity, RNA polymerase II-specific"/>
    <property type="evidence" value="ECO:0007669"/>
    <property type="project" value="TreeGrafter"/>
</dbReference>
<evidence type="ECO:0000256" key="1">
    <source>
        <dbReference type="ARBA" id="ARBA00004123"/>
    </source>
</evidence>
<feature type="domain" description="C2H2-type" evidence="11">
    <location>
        <begin position="482"/>
        <end position="509"/>
    </location>
</feature>
<evidence type="ECO:0000313" key="13">
    <source>
        <dbReference type="Proteomes" id="UP001186944"/>
    </source>
</evidence>
<dbReference type="FunFam" id="3.30.160.60:FF:000100">
    <property type="entry name" value="Zinc finger 45-like"/>
    <property type="match status" value="1"/>
</dbReference>
<feature type="domain" description="C2H2-type" evidence="11">
    <location>
        <begin position="426"/>
        <end position="453"/>
    </location>
</feature>
<feature type="compositionally biased region" description="Basic residues" evidence="10">
    <location>
        <begin position="557"/>
        <end position="567"/>
    </location>
</feature>
<feature type="domain" description="C2H2-type" evidence="11">
    <location>
        <begin position="311"/>
        <end position="338"/>
    </location>
</feature>
<dbReference type="FunFam" id="3.30.160.60:FF:001465">
    <property type="entry name" value="Zinc finger protein 560"/>
    <property type="match status" value="1"/>
</dbReference>
<feature type="domain" description="C2H2-type" evidence="11">
    <location>
        <begin position="282"/>
        <end position="310"/>
    </location>
</feature>
<feature type="compositionally biased region" description="Polar residues" evidence="10">
    <location>
        <begin position="122"/>
        <end position="132"/>
    </location>
</feature>
<dbReference type="InterPro" id="IPR036236">
    <property type="entry name" value="Znf_C2H2_sf"/>
</dbReference>
<dbReference type="FunFam" id="3.30.160.60:FF:000446">
    <property type="entry name" value="Zinc finger protein"/>
    <property type="match status" value="2"/>
</dbReference>
<keyword evidence="5" id="KW-0862">Zinc</keyword>
<keyword evidence="3" id="KW-0677">Repeat</keyword>
<dbReference type="FunFam" id="3.30.160.60:FF:000634">
    <property type="entry name" value="Zinc finger X-chromosomal protein"/>
    <property type="match status" value="1"/>
</dbReference>
<keyword evidence="2" id="KW-0479">Metal-binding</keyword>
<dbReference type="FunFam" id="3.30.160.60:FF:000145">
    <property type="entry name" value="Zinc finger protein 574"/>
    <property type="match status" value="1"/>
</dbReference>
<evidence type="ECO:0000313" key="12">
    <source>
        <dbReference type="EMBL" id="KAK3099473.1"/>
    </source>
</evidence>
<feature type="region of interest" description="Disordered" evidence="10">
    <location>
        <begin position="106"/>
        <end position="180"/>
    </location>
</feature>
<keyword evidence="6" id="KW-0238">DNA-binding</keyword>
<dbReference type="FunFam" id="3.30.160.60:FF:000690">
    <property type="entry name" value="Zinc finger protein 354C"/>
    <property type="match status" value="2"/>
</dbReference>
<dbReference type="PROSITE" id="PS00028">
    <property type="entry name" value="ZINC_FINGER_C2H2_1"/>
    <property type="match status" value="11"/>
</dbReference>
<proteinExistence type="predicted"/>
<feature type="domain" description="C2H2-type" evidence="11">
    <location>
        <begin position="538"/>
        <end position="566"/>
    </location>
</feature>
<feature type="domain" description="C2H2-type" evidence="11">
    <location>
        <begin position="510"/>
        <end position="537"/>
    </location>
</feature>
<organism evidence="12 13">
    <name type="scientific">Pinctada imbricata</name>
    <name type="common">Atlantic pearl-oyster</name>
    <name type="synonym">Pinctada martensii</name>
    <dbReference type="NCBI Taxonomy" id="66713"/>
    <lineage>
        <taxon>Eukaryota</taxon>
        <taxon>Metazoa</taxon>
        <taxon>Spiralia</taxon>
        <taxon>Lophotrochozoa</taxon>
        <taxon>Mollusca</taxon>
        <taxon>Bivalvia</taxon>
        <taxon>Autobranchia</taxon>
        <taxon>Pteriomorphia</taxon>
        <taxon>Pterioida</taxon>
        <taxon>Pterioidea</taxon>
        <taxon>Pteriidae</taxon>
        <taxon>Pinctada</taxon>
    </lineage>
</organism>
<evidence type="ECO:0000256" key="2">
    <source>
        <dbReference type="ARBA" id="ARBA00022723"/>
    </source>
</evidence>
<dbReference type="PROSITE" id="PS50157">
    <property type="entry name" value="ZINC_FINGER_C2H2_2"/>
    <property type="match status" value="11"/>
</dbReference>
<evidence type="ECO:0000256" key="3">
    <source>
        <dbReference type="ARBA" id="ARBA00022737"/>
    </source>
</evidence>
<evidence type="ECO:0000256" key="10">
    <source>
        <dbReference type="SAM" id="MobiDB-lite"/>
    </source>
</evidence>
<feature type="domain" description="C2H2-type" evidence="11">
    <location>
        <begin position="454"/>
        <end position="481"/>
    </location>
</feature>
<dbReference type="SMART" id="SM00355">
    <property type="entry name" value="ZnF_C2H2"/>
    <property type="match status" value="11"/>
</dbReference>
<keyword evidence="13" id="KW-1185">Reference proteome</keyword>
<evidence type="ECO:0000259" key="11">
    <source>
        <dbReference type="PROSITE" id="PS50157"/>
    </source>
</evidence>
<dbReference type="SUPFAM" id="SSF57667">
    <property type="entry name" value="beta-beta-alpha zinc fingers"/>
    <property type="match status" value="6"/>
</dbReference>
<evidence type="ECO:0000256" key="5">
    <source>
        <dbReference type="ARBA" id="ARBA00022833"/>
    </source>
</evidence>
<dbReference type="GO" id="GO:0005634">
    <property type="term" value="C:nucleus"/>
    <property type="evidence" value="ECO:0007669"/>
    <property type="project" value="UniProtKB-SubCell"/>
</dbReference>
<feature type="domain" description="C2H2-type" evidence="11">
    <location>
        <begin position="398"/>
        <end position="425"/>
    </location>
</feature>
<dbReference type="InterPro" id="IPR013087">
    <property type="entry name" value="Znf_C2H2_type"/>
</dbReference>
<dbReference type="GO" id="GO:0000978">
    <property type="term" value="F:RNA polymerase II cis-regulatory region sequence-specific DNA binding"/>
    <property type="evidence" value="ECO:0007669"/>
    <property type="project" value="TreeGrafter"/>
</dbReference>
<feature type="compositionally biased region" description="Polar residues" evidence="10">
    <location>
        <begin position="7"/>
        <end position="19"/>
    </location>
</feature>
<dbReference type="PANTHER" id="PTHR24393:SF34">
    <property type="entry name" value="PR_SET DOMAIN 13"/>
    <property type="match status" value="1"/>
</dbReference>
<dbReference type="Pfam" id="PF13894">
    <property type="entry name" value="zf-C2H2_4"/>
    <property type="match status" value="1"/>
</dbReference>
<evidence type="ECO:0000256" key="4">
    <source>
        <dbReference type="ARBA" id="ARBA00022771"/>
    </source>
</evidence>
<comment type="subcellular location">
    <subcellularLocation>
        <location evidence="1">Nucleus</location>
    </subcellularLocation>
</comment>